<accession>A0A8J4V435</accession>
<evidence type="ECO:0000313" key="3">
    <source>
        <dbReference type="EMBL" id="KAF2073172.1"/>
    </source>
</evidence>
<dbReference type="Gene3D" id="3.30.710.10">
    <property type="entry name" value="Potassium Channel Kv1.1, Chain A"/>
    <property type="match status" value="1"/>
</dbReference>
<evidence type="ECO:0000256" key="1">
    <source>
        <dbReference type="SAM" id="MobiDB-lite"/>
    </source>
</evidence>
<dbReference type="Gene3D" id="2.160.20.80">
    <property type="entry name" value="E3 ubiquitin-protein ligase SopA"/>
    <property type="match status" value="1"/>
</dbReference>
<dbReference type="PANTHER" id="PTHR14136:SF21">
    <property type="entry name" value="BTB DOMAIN-CONTAINING PROTEIN"/>
    <property type="match status" value="1"/>
</dbReference>
<dbReference type="Proteomes" id="UP000695562">
    <property type="component" value="Unassembled WGS sequence"/>
</dbReference>
<dbReference type="SMART" id="SM00225">
    <property type="entry name" value="BTB"/>
    <property type="match status" value="1"/>
</dbReference>
<dbReference type="InterPro" id="IPR000210">
    <property type="entry name" value="BTB/POZ_dom"/>
</dbReference>
<dbReference type="Pfam" id="PF00805">
    <property type="entry name" value="Pentapeptide"/>
    <property type="match status" value="1"/>
</dbReference>
<keyword evidence="4" id="KW-1185">Reference proteome</keyword>
<dbReference type="OrthoDB" id="9989223at2759"/>
<dbReference type="SUPFAM" id="SSF54695">
    <property type="entry name" value="POZ domain"/>
    <property type="match status" value="1"/>
</dbReference>
<dbReference type="AlphaFoldDB" id="A0A8J4V435"/>
<feature type="region of interest" description="Disordered" evidence="1">
    <location>
        <begin position="378"/>
        <end position="400"/>
    </location>
</feature>
<comment type="caution">
    <text evidence="3">The sequence shown here is derived from an EMBL/GenBank/DDBJ whole genome shotgun (WGS) entry which is preliminary data.</text>
</comment>
<gene>
    <name evidence="3" type="ORF">CYY_005525</name>
</gene>
<dbReference type="SUPFAM" id="SSF141571">
    <property type="entry name" value="Pentapeptide repeat-like"/>
    <property type="match status" value="1"/>
</dbReference>
<dbReference type="Pfam" id="PF02214">
    <property type="entry name" value="BTB_2"/>
    <property type="match status" value="1"/>
</dbReference>
<evidence type="ECO:0000259" key="2">
    <source>
        <dbReference type="SMART" id="SM00225"/>
    </source>
</evidence>
<dbReference type="InterPro" id="IPR011333">
    <property type="entry name" value="SKP1/BTB/POZ_sf"/>
</dbReference>
<reference evidence="3" key="1">
    <citation type="submission" date="2020-01" db="EMBL/GenBank/DDBJ databases">
        <title>Development of genomics and gene disruption for Polysphondylium violaceum indicates a role for the polyketide synthase stlB in stalk morphogenesis.</title>
        <authorList>
            <person name="Narita B."/>
            <person name="Kawabe Y."/>
            <person name="Kin K."/>
            <person name="Saito T."/>
            <person name="Gibbs R."/>
            <person name="Kuspa A."/>
            <person name="Muzny D."/>
            <person name="Queller D."/>
            <person name="Richards S."/>
            <person name="Strassman J."/>
            <person name="Sucgang R."/>
            <person name="Worley K."/>
            <person name="Schaap P."/>
        </authorList>
    </citation>
    <scope>NUCLEOTIDE SEQUENCE</scope>
    <source>
        <strain evidence="3">QSvi11</strain>
    </source>
</reference>
<proteinExistence type="predicted"/>
<dbReference type="PROSITE" id="PS51257">
    <property type="entry name" value="PROKAR_LIPOPROTEIN"/>
    <property type="match status" value="1"/>
</dbReference>
<dbReference type="EMBL" id="AJWJ01000222">
    <property type="protein sequence ID" value="KAF2073172.1"/>
    <property type="molecule type" value="Genomic_DNA"/>
</dbReference>
<dbReference type="InterPro" id="IPR003131">
    <property type="entry name" value="T1-type_BTB"/>
</dbReference>
<feature type="domain" description="BTB" evidence="2">
    <location>
        <begin position="11"/>
        <end position="119"/>
    </location>
</feature>
<dbReference type="InterPro" id="IPR001646">
    <property type="entry name" value="5peptide_repeat"/>
</dbReference>
<evidence type="ECO:0000313" key="4">
    <source>
        <dbReference type="Proteomes" id="UP000695562"/>
    </source>
</evidence>
<protein>
    <recommendedName>
        <fullName evidence="2">BTB domain-containing protein</fullName>
    </recommendedName>
</protein>
<dbReference type="Gene3D" id="6.10.140.750">
    <property type="match status" value="1"/>
</dbReference>
<dbReference type="PANTHER" id="PTHR14136">
    <property type="entry name" value="BTB_POZ DOMAIN-CONTAINING PROTEIN KCTD9"/>
    <property type="match status" value="1"/>
</dbReference>
<organism evidence="3 4">
    <name type="scientific">Polysphondylium violaceum</name>
    <dbReference type="NCBI Taxonomy" id="133409"/>
    <lineage>
        <taxon>Eukaryota</taxon>
        <taxon>Amoebozoa</taxon>
        <taxon>Evosea</taxon>
        <taxon>Eumycetozoa</taxon>
        <taxon>Dictyostelia</taxon>
        <taxon>Dictyosteliales</taxon>
        <taxon>Dictyosteliaceae</taxon>
        <taxon>Polysphondylium</taxon>
    </lineage>
</organism>
<dbReference type="GO" id="GO:0051260">
    <property type="term" value="P:protein homooligomerization"/>
    <property type="evidence" value="ECO:0007669"/>
    <property type="project" value="InterPro"/>
</dbReference>
<dbReference type="InterPro" id="IPR051082">
    <property type="entry name" value="Pentapeptide-BTB/POZ_domain"/>
</dbReference>
<name>A0A8J4V435_9MYCE</name>
<sequence>MIEKDQIYSDEWVSLNVGGKIFHTTTSTLTSCKTSVLYKMFSKESNLPVSRKDVNNNWLFDRDPEYFRVVLNYLRTLPTTHNDLVIDEGVSLKGVLQEALFFQIDGLVKLIKKIESSQSDFSRKEILLHRSSIKFNNKKLNNLDLSSIEFIKESFNFSNISYSNFDGCKLSLSTFFNVKAKNATFNNTLADNVNYSTSNLKNSQFLKSDLSHSSFNNCDLSYSRYDQSNCTGSLFQRATIVNGSFKNTYLEHAKFQKACLRGCDFTGAMIQNCHFTSADLRNAIFDWKNIPPSGVVFFKKSKITKQQYDQIPLENKDRIGFKILADDAIISPKKQKYINRNTNLIPNVSNSSSNNSNNNNNNNNIVEELPAVLTNTTLNNSTNIAPNNNNNNNTNNNNNM</sequence>